<dbReference type="Gene3D" id="3.30.720.20">
    <property type="entry name" value="Protein of unknown function DUF1797"/>
    <property type="match status" value="1"/>
</dbReference>
<gene>
    <name evidence="1" type="ORF">P6P90_00295</name>
</gene>
<organism evidence="1 2">
    <name type="scientific">Ectobacillus antri</name>
    <dbReference type="NCBI Taxonomy" id="2486280"/>
    <lineage>
        <taxon>Bacteria</taxon>
        <taxon>Bacillati</taxon>
        <taxon>Bacillota</taxon>
        <taxon>Bacilli</taxon>
        <taxon>Bacillales</taxon>
        <taxon>Bacillaceae</taxon>
        <taxon>Ectobacillus</taxon>
    </lineage>
</organism>
<dbReference type="EMBL" id="JARULN010000001">
    <property type="protein sequence ID" value="MDG5752438.1"/>
    <property type="molecule type" value="Genomic_DNA"/>
</dbReference>
<accession>A0ABT6H139</accession>
<proteinExistence type="predicted"/>
<keyword evidence="2" id="KW-1185">Reference proteome</keyword>
<dbReference type="SUPFAM" id="SSF143567">
    <property type="entry name" value="YkuJ-like"/>
    <property type="match status" value="1"/>
</dbReference>
<dbReference type="InterPro" id="IPR038073">
    <property type="entry name" value="YkuJ-like_sf"/>
</dbReference>
<dbReference type="Pfam" id="PF08796">
    <property type="entry name" value="DUF1797"/>
    <property type="match status" value="1"/>
</dbReference>
<sequence length="78" mass="9059">MSLLQGILTRLISLKEQAANGEVAQRYFEVNGERKCSVKYFDKSDTYELEVYQPGEKPQPYQFDNIDMVAIEIYDMIS</sequence>
<evidence type="ECO:0000313" key="1">
    <source>
        <dbReference type="EMBL" id="MDG5752438.1"/>
    </source>
</evidence>
<comment type="caution">
    <text evidence="1">The sequence shown here is derived from an EMBL/GenBank/DDBJ whole genome shotgun (WGS) entry which is preliminary data.</text>
</comment>
<evidence type="ECO:0000313" key="2">
    <source>
        <dbReference type="Proteomes" id="UP001218246"/>
    </source>
</evidence>
<name>A0ABT6H139_9BACI</name>
<dbReference type="PIRSF" id="PIRSF037356">
    <property type="entry name" value="DUF1797"/>
    <property type="match status" value="1"/>
</dbReference>
<dbReference type="InterPro" id="IPR014904">
    <property type="entry name" value="YkuJ-like"/>
</dbReference>
<dbReference type="Proteomes" id="UP001218246">
    <property type="component" value="Unassembled WGS sequence"/>
</dbReference>
<reference evidence="1 2" key="1">
    <citation type="submission" date="2023-04" db="EMBL/GenBank/DDBJ databases">
        <title>Ectobacillus antri isolated from activated sludge.</title>
        <authorList>
            <person name="Yan P."/>
            <person name="Liu X."/>
        </authorList>
    </citation>
    <scope>NUCLEOTIDE SEQUENCE [LARGE SCALE GENOMIC DNA]</scope>
    <source>
        <strain evidence="1 2">C18H</strain>
    </source>
</reference>
<protein>
    <submittedName>
        <fullName evidence="1">YkuJ family protein</fullName>
    </submittedName>
</protein>
<dbReference type="RefSeq" id="WP_278017870.1">
    <property type="nucleotide sequence ID" value="NZ_JARRRY010000001.1"/>
</dbReference>